<reference evidence="3" key="1">
    <citation type="journal article" date="2017" name="Nat. Commun.">
        <title>The asparagus genome sheds light on the origin and evolution of a young Y chromosome.</title>
        <authorList>
            <person name="Harkess A."/>
            <person name="Zhou J."/>
            <person name="Xu C."/>
            <person name="Bowers J.E."/>
            <person name="Van der Hulst R."/>
            <person name="Ayyampalayam S."/>
            <person name="Mercati F."/>
            <person name="Riccardi P."/>
            <person name="McKain M.R."/>
            <person name="Kakrana A."/>
            <person name="Tang H."/>
            <person name="Ray J."/>
            <person name="Groenendijk J."/>
            <person name="Arikit S."/>
            <person name="Mathioni S.M."/>
            <person name="Nakano M."/>
            <person name="Shan H."/>
            <person name="Telgmann-Rauber A."/>
            <person name="Kanno A."/>
            <person name="Yue Z."/>
            <person name="Chen H."/>
            <person name="Li W."/>
            <person name="Chen Y."/>
            <person name="Xu X."/>
            <person name="Zhang Y."/>
            <person name="Luo S."/>
            <person name="Chen H."/>
            <person name="Gao J."/>
            <person name="Mao Z."/>
            <person name="Pires J.C."/>
            <person name="Luo M."/>
            <person name="Kudrna D."/>
            <person name="Wing R.A."/>
            <person name="Meyers B.C."/>
            <person name="Yi K."/>
            <person name="Kong H."/>
            <person name="Lavrijsen P."/>
            <person name="Sunseri F."/>
            <person name="Falavigna A."/>
            <person name="Ye Y."/>
            <person name="Leebens-Mack J.H."/>
            <person name="Chen G."/>
        </authorList>
    </citation>
    <scope>NUCLEOTIDE SEQUENCE [LARGE SCALE GENOMIC DNA]</scope>
    <source>
        <strain evidence="3">cv. DH0086</strain>
    </source>
</reference>
<gene>
    <name evidence="2" type="ORF">A4U43_C07F35940</name>
</gene>
<dbReference type="Proteomes" id="UP000243459">
    <property type="component" value="Chromosome 7"/>
</dbReference>
<dbReference type="Gramene" id="ONK65323">
    <property type="protein sequence ID" value="ONK65323"/>
    <property type="gene ID" value="A4U43_C07F35940"/>
</dbReference>
<proteinExistence type="predicted"/>
<organism evidence="2 3">
    <name type="scientific">Asparagus officinalis</name>
    <name type="common">Garden asparagus</name>
    <dbReference type="NCBI Taxonomy" id="4686"/>
    <lineage>
        <taxon>Eukaryota</taxon>
        <taxon>Viridiplantae</taxon>
        <taxon>Streptophyta</taxon>
        <taxon>Embryophyta</taxon>
        <taxon>Tracheophyta</taxon>
        <taxon>Spermatophyta</taxon>
        <taxon>Magnoliopsida</taxon>
        <taxon>Liliopsida</taxon>
        <taxon>Asparagales</taxon>
        <taxon>Asparagaceae</taxon>
        <taxon>Asparagoideae</taxon>
        <taxon>Asparagus</taxon>
    </lineage>
</organism>
<name>A0A5P1EHV0_ASPOF</name>
<feature type="compositionally biased region" description="Low complexity" evidence="1">
    <location>
        <begin position="12"/>
        <end position="21"/>
    </location>
</feature>
<dbReference type="EMBL" id="CM007387">
    <property type="protein sequence ID" value="ONK65323.1"/>
    <property type="molecule type" value="Genomic_DNA"/>
</dbReference>
<feature type="region of interest" description="Disordered" evidence="1">
    <location>
        <begin position="1"/>
        <end position="132"/>
    </location>
</feature>
<sequence length="159" mass="17129">MAAVRERRLNLRPSNSASPESPSRPPPQRAPRTPRTASSFPLASSPLQRRRGDYKLSDFDKLGVLARQAAARVYKGPPRRRSNAVHPPSRSCSPSTLRPRDQPTRPSHSLARRSVPSPPYSAASGDARSPAASSWTLGSLIARIGASRAPPSPRSPPTT</sequence>
<evidence type="ECO:0000313" key="2">
    <source>
        <dbReference type="EMBL" id="ONK65323.1"/>
    </source>
</evidence>
<protein>
    <submittedName>
        <fullName evidence="2">Uncharacterized protein</fullName>
    </submittedName>
</protein>
<evidence type="ECO:0000313" key="3">
    <source>
        <dbReference type="Proteomes" id="UP000243459"/>
    </source>
</evidence>
<keyword evidence="3" id="KW-1185">Reference proteome</keyword>
<accession>A0A5P1EHV0</accession>
<evidence type="ECO:0000256" key="1">
    <source>
        <dbReference type="SAM" id="MobiDB-lite"/>
    </source>
</evidence>
<feature type="compositionally biased region" description="Basic and acidic residues" evidence="1">
    <location>
        <begin position="50"/>
        <end position="61"/>
    </location>
</feature>
<dbReference type="AlphaFoldDB" id="A0A5P1EHV0"/>